<proteinExistence type="predicted"/>
<reference evidence="1 2" key="1">
    <citation type="submission" date="2017-11" db="EMBL/GenBank/DDBJ databases">
        <title>De-novo sequencing of pomegranate (Punica granatum L.) genome.</title>
        <authorList>
            <person name="Akparov Z."/>
            <person name="Amiraslanov A."/>
            <person name="Hajiyeva S."/>
            <person name="Abbasov M."/>
            <person name="Kaur K."/>
            <person name="Hamwieh A."/>
            <person name="Solovyev V."/>
            <person name="Salamov A."/>
            <person name="Braich B."/>
            <person name="Kosarev P."/>
            <person name="Mahmoud A."/>
            <person name="Hajiyev E."/>
            <person name="Babayeva S."/>
            <person name="Izzatullayeva V."/>
            <person name="Mammadov A."/>
            <person name="Mammadov A."/>
            <person name="Sharifova S."/>
            <person name="Ojaghi J."/>
            <person name="Eynullazada K."/>
            <person name="Bayramov B."/>
            <person name="Abdulazimova A."/>
            <person name="Shahmuradov I."/>
        </authorList>
    </citation>
    <scope>NUCLEOTIDE SEQUENCE [LARGE SCALE GENOMIC DNA]</scope>
    <source>
        <strain evidence="2">cv. AG2017</strain>
        <tissue evidence="1">Leaf</tissue>
    </source>
</reference>
<evidence type="ECO:0000313" key="2">
    <source>
        <dbReference type="Proteomes" id="UP000233551"/>
    </source>
</evidence>
<keyword evidence="2" id="KW-1185">Reference proteome</keyword>
<dbReference type="Proteomes" id="UP000233551">
    <property type="component" value="Unassembled WGS sequence"/>
</dbReference>
<organism evidence="1 2">
    <name type="scientific">Punica granatum</name>
    <name type="common">Pomegranate</name>
    <dbReference type="NCBI Taxonomy" id="22663"/>
    <lineage>
        <taxon>Eukaryota</taxon>
        <taxon>Viridiplantae</taxon>
        <taxon>Streptophyta</taxon>
        <taxon>Embryophyta</taxon>
        <taxon>Tracheophyta</taxon>
        <taxon>Spermatophyta</taxon>
        <taxon>Magnoliopsida</taxon>
        <taxon>eudicotyledons</taxon>
        <taxon>Gunneridae</taxon>
        <taxon>Pentapetalae</taxon>
        <taxon>rosids</taxon>
        <taxon>malvids</taxon>
        <taxon>Myrtales</taxon>
        <taxon>Lythraceae</taxon>
        <taxon>Punica</taxon>
    </lineage>
</organism>
<feature type="non-terminal residue" evidence="1">
    <location>
        <position position="1"/>
    </location>
</feature>
<evidence type="ECO:0000313" key="1">
    <source>
        <dbReference type="EMBL" id="PKI73483.1"/>
    </source>
</evidence>
<protein>
    <submittedName>
        <fullName evidence="1">Uncharacterized protein</fullName>
    </submittedName>
</protein>
<name>A0A2I0KYP8_PUNGR</name>
<dbReference type="EMBL" id="PGOL01000272">
    <property type="protein sequence ID" value="PKI73483.1"/>
    <property type="molecule type" value="Genomic_DNA"/>
</dbReference>
<sequence>HGEHTFAKALVLPQSIQGGKRLHRTGQPTFLVTVARCTDSDSSSQIVALYDENCRVIR</sequence>
<comment type="caution">
    <text evidence="1">The sequence shown here is derived from an EMBL/GenBank/DDBJ whole genome shotgun (WGS) entry which is preliminary data.</text>
</comment>
<accession>A0A2I0KYP8</accession>
<gene>
    <name evidence="1" type="ORF">CRG98_006064</name>
</gene>
<dbReference type="AlphaFoldDB" id="A0A2I0KYP8"/>